<evidence type="ECO:0000256" key="3">
    <source>
        <dbReference type="ARBA" id="ARBA00022989"/>
    </source>
</evidence>
<sequence length="264" mass="27156">MASPPGAHGQVAIYMPIGVAVEPLLYNLTLVTAGTLLGVVMGLFGRIGDKAVEFGLGFTGGVMLVASFTSLIIPGVEGWGFWQVGVGIVAGVALIHLLNAAVPHEHLIKGYEGPAAMIGKLRKSWLIAMAITIHNIPEGLAVGVATAYSAELGFATALAIAIQDVPEGVAVVMPLLRFSLRTSIAVGVLSAVAEGASVLAAWLGASALPAFLGVAMGLAGGAMIYVTVAELFPEIYAEGKDKKQPTFGFVTGTLAMLYLDTFYS</sequence>
<reference evidence="6 7" key="1">
    <citation type="journal article" date="2012" name="Stand. Genomic Sci.">
        <title>Complete genome sequence of Pyrobaculum oguniense.</title>
        <authorList>
            <person name="Bernick D.L."/>
            <person name="Karplus K."/>
            <person name="Lui L.M."/>
            <person name="Coker J.K."/>
            <person name="Murphy J.N."/>
            <person name="Chan P.P."/>
            <person name="Cozen A.E."/>
            <person name="Lowe T.M."/>
        </authorList>
    </citation>
    <scope>NUCLEOTIDE SEQUENCE [LARGE SCALE GENOMIC DNA]</scope>
    <source>
        <strain evidence="6 7">TE7</strain>
    </source>
</reference>
<dbReference type="eggNOG" id="arCOG00576">
    <property type="taxonomic scope" value="Archaea"/>
</dbReference>
<dbReference type="Pfam" id="PF02535">
    <property type="entry name" value="Zip"/>
    <property type="match status" value="1"/>
</dbReference>
<feature type="transmembrane region" description="Helical" evidence="5">
    <location>
        <begin position="51"/>
        <end position="73"/>
    </location>
</feature>
<dbReference type="AlphaFoldDB" id="H6Q8W7"/>
<evidence type="ECO:0000313" key="6">
    <source>
        <dbReference type="EMBL" id="AFA39272.1"/>
    </source>
</evidence>
<feature type="transmembrane region" description="Helical" evidence="5">
    <location>
        <begin position="24"/>
        <end position="44"/>
    </location>
</feature>
<keyword evidence="3 5" id="KW-1133">Transmembrane helix</keyword>
<evidence type="ECO:0000256" key="1">
    <source>
        <dbReference type="ARBA" id="ARBA00004141"/>
    </source>
</evidence>
<dbReference type="Proteomes" id="UP000009062">
    <property type="component" value="Chromosome"/>
</dbReference>
<gene>
    <name evidence="6" type="ordered locus">Pogu_1245</name>
</gene>
<accession>H6Q8W7</accession>
<proteinExistence type="predicted"/>
<dbReference type="GO" id="GO:0016020">
    <property type="term" value="C:membrane"/>
    <property type="evidence" value="ECO:0007669"/>
    <property type="project" value="UniProtKB-SubCell"/>
</dbReference>
<keyword evidence="4 5" id="KW-0472">Membrane</keyword>
<evidence type="ECO:0000256" key="5">
    <source>
        <dbReference type="SAM" id="Phobius"/>
    </source>
</evidence>
<dbReference type="EMBL" id="CP003316">
    <property type="protein sequence ID" value="AFA39272.1"/>
    <property type="molecule type" value="Genomic_DNA"/>
</dbReference>
<feature type="transmembrane region" description="Helical" evidence="5">
    <location>
        <begin position="79"/>
        <end position="103"/>
    </location>
</feature>
<dbReference type="InterPro" id="IPR003689">
    <property type="entry name" value="ZIP"/>
</dbReference>
<keyword evidence="7" id="KW-1185">Reference proteome</keyword>
<name>H6Q8W7_PYROT</name>
<feature type="transmembrane region" description="Helical" evidence="5">
    <location>
        <begin position="245"/>
        <end position="263"/>
    </location>
</feature>
<dbReference type="HOGENOM" id="CLU_015114_1_3_2"/>
<comment type="subcellular location">
    <subcellularLocation>
        <location evidence="1">Membrane</location>
        <topology evidence="1">Multi-pass membrane protein</topology>
    </subcellularLocation>
</comment>
<feature type="transmembrane region" description="Helical" evidence="5">
    <location>
        <begin position="183"/>
        <end position="204"/>
    </location>
</feature>
<dbReference type="PANTHER" id="PTHR11040">
    <property type="entry name" value="ZINC/IRON TRANSPORTER"/>
    <property type="match status" value="1"/>
</dbReference>
<evidence type="ECO:0000256" key="2">
    <source>
        <dbReference type="ARBA" id="ARBA00022692"/>
    </source>
</evidence>
<protein>
    <submittedName>
        <fullName evidence="6">Divalent heavy-metal cations transporter</fullName>
    </submittedName>
</protein>
<dbReference type="STRING" id="698757.Pogu_1245"/>
<evidence type="ECO:0000313" key="7">
    <source>
        <dbReference type="Proteomes" id="UP000009062"/>
    </source>
</evidence>
<keyword evidence="2 5" id="KW-0812">Transmembrane</keyword>
<dbReference type="GO" id="GO:0005385">
    <property type="term" value="F:zinc ion transmembrane transporter activity"/>
    <property type="evidence" value="ECO:0007669"/>
    <property type="project" value="TreeGrafter"/>
</dbReference>
<dbReference type="PANTHER" id="PTHR11040:SF70">
    <property type="entry name" value="OS05G0316100 PROTEIN"/>
    <property type="match status" value="1"/>
</dbReference>
<dbReference type="KEGG" id="pog:Pogu_1245"/>
<evidence type="ECO:0000256" key="4">
    <source>
        <dbReference type="ARBA" id="ARBA00023136"/>
    </source>
</evidence>
<feature type="transmembrane region" description="Helical" evidence="5">
    <location>
        <begin position="210"/>
        <end position="233"/>
    </location>
</feature>
<organism evidence="6 7">
    <name type="scientific">Pyrobaculum oguniense (strain DSM 13380 / JCM 10595 / TE7)</name>
    <dbReference type="NCBI Taxonomy" id="698757"/>
    <lineage>
        <taxon>Archaea</taxon>
        <taxon>Thermoproteota</taxon>
        <taxon>Thermoprotei</taxon>
        <taxon>Thermoproteales</taxon>
        <taxon>Thermoproteaceae</taxon>
        <taxon>Pyrobaculum</taxon>
    </lineage>
</organism>